<keyword evidence="1" id="KW-1133">Transmembrane helix</keyword>
<organism evidence="2 3">
    <name type="scientific">Triparma laevis f. longispina</name>
    <dbReference type="NCBI Taxonomy" id="1714387"/>
    <lineage>
        <taxon>Eukaryota</taxon>
        <taxon>Sar</taxon>
        <taxon>Stramenopiles</taxon>
        <taxon>Ochrophyta</taxon>
        <taxon>Bolidophyceae</taxon>
        <taxon>Parmales</taxon>
        <taxon>Triparmaceae</taxon>
        <taxon>Triparma</taxon>
    </lineage>
</organism>
<evidence type="ECO:0000313" key="3">
    <source>
        <dbReference type="Proteomes" id="UP001165122"/>
    </source>
</evidence>
<feature type="transmembrane region" description="Helical" evidence="1">
    <location>
        <begin position="280"/>
        <end position="299"/>
    </location>
</feature>
<feature type="transmembrane region" description="Helical" evidence="1">
    <location>
        <begin position="77"/>
        <end position="94"/>
    </location>
</feature>
<feature type="transmembrane region" description="Helical" evidence="1">
    <location>
        <begin position="106"/>
        <end position="124"/>
    </location>
</feature>
<name>A0A9W7B2W9_9STRA</name>
<feature type="transmembrane region" description="Helical" evidence="1">
    <location>
        <begin position="320"/>
        <end position="340"/>
    </location>
</feature>
<dbReference type="AlphaFoldDB" id="A0A9W7B2W9"/>
<feature type="transmembrane region" description="Helical" evidence="1">
    <location>
        <begin position="28"/>
        <end position="57"/>
    </location>
</feature>
<gene>
    <name evidence="2" type="ORF">TrLO_g12036</name>
</gene>
<keyword evidence="1" id="KW-0812">Transmembrane</keyword>
<reference evidence="3" key="1">
    <citation type="journal article" date="2023" name="Commun. Biol.">
        <title>Genome analysis of Parmales, the sister group of diatoms, reveals the evolutionary specialization of diatoms from phago-mixotrophs to photoautotrophs.</title>
        <authorList>
            <person name="Ban H."/>
            <person name="Sato S."/>
            <person name="Yoshikawa S."/>
            <person name="Yamada K."/>
            <person name="Nakamura Y."/>
            <person name="Ichinomiya M."/>
            <person name="Sato N."/>
            <person name="Blanc-Mathieu R."/>
            <person name="Endo H."/>
            <person name="Kuwata A."/>
            <person name="Ogata H."/>
        </authorList>
    </citation>
    <scope>NUCLEOTIDE SEQUENCE [LARGE SCALE GENOMIC DNA]</scope>
    <source>
        <strain evidence="3">NIES 3700</strain>
    </source>
</reference>
<feature type="transmembrane region" description="Helical" evidence="1">
    <location>
        <begin position="389"/>
        <end position="408"/>
    </location>
</feature>
<evidence type="ECO:0000313" key="2">
    <source>
        <dbReference type="EMBL" id="GMH78595.1"/>
    </source>
</evidence>
<feature type="transmembrane region" description="Helical" evidence="1">
    <location>
        <begin position="459"/>
        <end position="476"/>
    </location>
</feature>
<feature type="transmembrane region" description="Helical" evidence="1">
    <location>
        <begin position="360"/>
        <end position="377"/>
    </location>
</feature>
<dbReference type="OrthoDB" id="191725at2759"/>
<keyword evidence="1" id="KW-0472">Membrane</keyword>
<protein>
    <submittedName>
        <fullName evidence="2">Uncharacterized protein</fullName>
    </submittedName>
</protein>
<accession>A0A9W7B2W9</accession>
<feature type="transmembrane region" description="Helical" evidence="1">
    <location>
        <begin position="420"/>
        <end position="439"/>
    </location>
</feature>
<proteinExistence type="predicted"/>
<dbReference type="Proteomes" id="UP001165122">
    <property type="component" value="Unassembled WGS sequence"/>
</dbReference>
<comment type="caution">
    <text evidence="2">The sequence shown here is derived from an EMBL/GenBank/DDBJ whole genome shotgun (WGS) entry which is preliminary data.</text>
</comment>
<feature type="transmembrane region" description="Helical" evidence="1">
    <location>
        <begin position="190"/>
        <end position="206"/>
    </location>
</feature>
<keyword evidence="3" id="KW-1185">Reference proteome</keyword>
<evidence type="ECO:0000256" key="1">
    <source>
        <dbReference type="SAM" id="Phobius"/>
    </source>
</evidence>
<feature type="transmembrane region" description="Helical" evidence="1">
    <location>
        <begin position="226"/>
        <end position="245"/>
    </location>
</feature>
<sequence length="580" mass="63735">MTANVSTAPVAPVAPVTTAIPKAPQAPLAFLAFFIFVELYYAASLFSGLSVGGSGYAPLSRFYPSASGPSDLFANDMHAFSILWFTIPLMPLAYLNRNDPAKIVRLLHTIGFVLLTMTGLLIGMKEKLGEPETDVALPKFYSNFTLVLTTASNEFSFAIYLNIALLILLNVASKNIVPSKRDTTATPTRNATLFNALICISYFFATTLGRPDKFCKEKTYGTSGGAWISADLLFYALVSVFTFLYGNAADNIAHSKTNVLLSVLAEIYVRFWSYEHSASINESSFVNLITILINLYALMKSKTESTTSNTTSNDNIKLNPKIPIVLTIVSGLTLAFKYLAGGHDMVDFSLTPAEEYQHRLQGLSILWSLIPFIGIAYHARNDLSRLSSLSLTSQRLWFIALGVILTLGKSSTNGLIRDDLYNFGVVSNIVQIALASLGAKHTPHERRRNPSEPSAPEKAFYLIIAFNVFYYLKTVFDDGAAFNSQSVNPDRTGASKWLAMNIFSVTVVFGGVLTYGHDFEALFLTKVFMVVVALSEVFNQTVAKDFMPEEAMREVAVVHAVMFGAMVAANKDFREKLKVF</sequence>
<feature type="transmembrane region" description="Helical" evidence="1">
    <location>
        <begin position="144"/>
        <end position="169"/>
    </location>
</feature>
<feature type="transmembrane region" description="Helical" evidence="1">
    <location>
        <begin position="496"/>
        <end position="515"/>
    </location>
</feature>
<dbReference type="EMBL" id="BRXW01000901">
    <property type="protein sequence ID" value="GMH78595.1"/>
    <property type="molecule type" value="Genomic_DNA"/>
</dbReference>